<dbReference type="InterPro" id="IPR013568">
    <property type="entry name" value="SEFIR_dom"/>
</dbReference>
<protein>
    <recommendedName>
        <fullName evidence="1">SEFIR domain-containing protein</fullName>
    </recommendedName>
</protein>
<dbReference type="AlphaFoldDB" id="A0A271IUZ8"/>
<evidence type="ECO:0000313" key="3">
    <source>
        <dbReference type="Proteomes" id="UP000216339"/>
    </source>
</evidence>
<dbReference type="PROSITE" id="PS51534">
    <property type="entry name" value="SEFIR"/>
    <property type="match status" value="1"/>
</dbReference>
<reference evidence="2 3" key="1">
    <citation type="submission" date="2016-11" db="EMBL/GenBank/DDBJ databases">
        <title>Study of marine rhodopsin-containing bacteria.</title>
        <authorList>
            <person name="Yoshizawa S."/>
            <person name="Kumagai Y."/>
            <person name="Kogure K."/>
        </authorList>
    </citation>
    <scope>NUCLEOTIDE SEQUENCE [LARGE SCALE GENOMIC DNA]</scope>
    <source>
        <strain evidence="2 3">SAORIC-28</strain>
    </source>
</reference>
<accession>A0A271IUZ8</accession>
<dbReference type="EMBL" id="MQWD01000005">
    <property type="protein sequence ID" value="PAP74545.1"/>
    <property type="molecule type" value="Genomic_DNA"/>
</dbReference>
<organism evidence="2 3">
    <name type="scientific">Rubrivirga marina</name>
    <dbReference type="NCBI Taxonomy" id="1196024"/>
    <lineage>
        <taxon>Bacteria</taxon>
        <taxon>Pseudomonadati</taxon>
        <taxon>Rhodothermota</taxon>
        <taxon>Rhodothermia</taxon>
        <taxon>Rhodothermales</taxon>
        <taxon>Rubricoccaceae</taxon>
        <taxon>Rubrivirga</taxon>
    </lineage>
</organism>
<dbReference type="OrthoDB" id="5149141at2"/>
<keyword evidence="3" id="KW-1185">Reference proteome</keyword>
<sequence length="431" mass="48887">MERIVTDPALGKVVLVCDREYVRKADAREGGVGTEAQILTTELYRAAQTDPDAPDHQKAETRKFVAVLRERPEPGGRATPAFYGGRIHIDMVDDEGYGDALTRLARWIYDKPPHVRPSRGKAPAFVTDGDAPTTSTSVRQRYAIKALREGRREADGAVDDYFETLAENLPRFDLDPEDDRPIQTAVVERADQLRPVRDEALGVLKALVRYRPAPEGWEPVHLFFQRCLPLLEPLFVNHRANSWNRDHFRLSVPELFLYALALLVQRRRYETAAYMLSEPFTLPESSRGSGLVPFTYLQQGSEALRRYHQDRNERWISDQGTWLHGRADSSGVPFDAVMQADLVLALRAAGSDLGYWWPSTLVYKARRHGTFDVFARSVSREHFERLKPMLGVSSADEIRQRARGMGRDGWIHDHDVYVPGLIGDEQLATVP</sequence>
<feature type="domain" description="SEFIR" evidence="1">
    <location>
        <begin position="1"/>
        <end position="100"/>
    </location>
</feature>
<proteinExistence type="predicted"/>
<name>A0A271IUZ8_9BACT</name>
<evidence type="ECO:0000259" key="1">
    <source>
        <dbReference type="PROSITE" id="PS51534"/>
    </source>
</evidence>
<dbReference type="Proteomes" id="UP000216339">
    <property type="component" value="Unassembled WGS sequence"/>
</dbReference>
<gene>
    <name evidence="2" type="ORF">BSZ37_20405</name>
</gene>
<evidence type="ECO:0000313" key="2">
    <source>
        <dbReference type="EMBL" id="PAP74545.1"/>
    </source>
</evidence>
<dbReference type="RefSeq" id="WP_095512510.1">
    <property type="nucleotide sequence ID" value="NZ_MQWD01000005.1"/>
</dbReference>
<comment type="caution">
    <text evidence="2">The sequence shown here is derived from an EMBL/GenBank/DDBJ whole genome shotgun (WGS) entry which is preliminary data.</text>
</comment>